<reference evidence="1" key="1">
    <citation type="submission" date="2023-03" db="EMBL/GenBank/DDBJ databases">
        <title>Massive genome expansion in bonnet fungi (Mycena s.s.) driven by repeated elements and novel gene families across ecological guilds.</title>
        <authorList>
            <consortium name="Lawrence Berkeley National Laboratory"/>
            <person name="Harder C.B."/>
            <person name="Miyauchi S."/>
            <person name="Viragh M."/>
            <person name="Kuo A."/>
            <person name="Thoen E."/>
            <person name="Andreopoulos B."/>
            <person name="Lu D."/>
            <person name="Skrede I."/>
            <person name="Drula E."/>
            <person name="Henrissat B."/>
            <person name="Morin E."/>
            <person name="Kohler A."/>
            <person name="Barry K."/>
            <person name="LaButti K."/>
            <person name="Morin E."/>
            <person name="Salamov A."/>
            <person name="Lipzen A."/>
            <person name="Mereny Z."/>
            <person name="Hegedus B."/>
            <person name="Baldrian P."/>
            <person name="Stursova M."/>
            <person name="Weitz H."/>
            <person name="Taylor A."/>
            <person name="Grigoriev I.V."/>
            <person name="Nagy L.G."/>
            <person name="Martin F."/>
            <person name="Kauserud H."/>
        </authorList>
    </citation>
    <scope>NUCLEOTIDE SEQUENCE</scope>
    <source>
        <strain evidence="1">CBHHK182m</strain>
    </source>
</reference>
<name>A0AAD7J998_9AGAR</name>
<comment type="caution">
    <text evidence="1">The sequence shown here is derived from an EMBL/GenBank/DDBJ whole genome shotgun (WGS) entry which is preliminary data.</text>
</comment>
<dbReference type="EMBL" id="JARKIB010000038">
    <property type="protein sequence ID" value="KAJ7760042.1"/>
    <property type="molecule type" value="Genomic_DNA"/>
</dbReference>
<evidence type="ECO:0000313" key="1">
    <source>
        <dbReference type="EMBL" id="KAJ7760042.1"/>
    </source>
</evidence>
<sequence>MYYVGFCAATIVAPLILFKGFNTAGAQDTISLLRGFIVTLTVSLLVPTLAQEAIGAESTHGDDAAVAVCAPFTLAHTAAMLRAASREARALSPPLSHTLPPVSHPVRLLVGGLR</sequence>
<keyword evidence="2" id="KW-1185">Reference proteome</keyword>
<evidence type="ECO:0000313" key="2">
    <source>
        <dbReference type="Proteomes" id="UP001215598"/>
    </source>
</evidence>
<gene>
    <name evidence="1" type="ORF">B0H16DRAFT_1720268</name>
</gene>
<accession>A0AAD7J998</accession>
<dbReference type="AlphaFoldDB" id="A0AAD7J998"/>
<organism evidence="1 2">
    <name type="scientific">Mycena metata</name>
    <dbReference type="NCBI Taxonomy" id="1033252"/>
    <lineage>
        <taxon>Eukaryota</taxon>
        <taxon>Fungi</taxon>
        <taxon>Dikarya</taxon>
        <taxon>Basidiomycota</taxon>
        <taxon>Agaricomycotina</taxon>
        <taxon>Agaricomycetes</taxon>
        <taxon>Agaricomycetidae</taxon>
        <taxon>Agaricales</taxon>
        <taxon>Marasmiineae</taxon>
        <taxon>Mycenaceae</taxon>
        <taxon>Mycena</taxon>
    </lineage>
</organism>
<protein>
    <submittedName>
        <fullName evidence="1">Uncharacterized protein</fullName>
    </submittedName>
</protein>
<proteinExistence type="predicted"/>
<dbReference type="Proteomes" id="UP001215598">
    <property type="component" value="Unassembled WGS sequence"/>
</dbReference>